<dbReference type="EMBL" id="JBANQN010000002">
    <property type="protein sequence ID" value="KAK6797770.1"/>
    <property type="molecule type" value="Genomic_DNA"/>
</dbReference>
<dbReference type="FunFam" id="1.20.1050.10:FF:000004">
    <property type="entry name" value="Glutathione S-transferase F2"/>
    <property type="match status" value="1"/>
</dbReference>
<keyword evidence="3" id="KW-0808">Transferase</keyword>
<dbReference type="SUPFAM" id="SSF47616">
    <property type="entry name" value="GST C-terminal domain-like"/>
    <property type="match status" value="1"/>
</dbReference>
<dbReference type="AlphaFoldDB" id="A0AAN8YMG6"/>
<dbReference type="InterPro" id="IPR034347">
    <property type="entry name" value="GST_Phi_C"/>
</dbReference>
<dbReference type="SUPFAM" id="SSF52833">
    <property type="entry name" value="Thioredoxin-like"/>
    <property type="match status" value="1"/>
</dbReference>
<proteinExistence type="inferred from homology"/>
<dbReference type="GO" id="GO:0005737">
    <property type="term" value="C:cytoplasm"/>
    <property type="evidence" value="ECO:0007669"/>
    <property type="project" value="TreeGrafter"/>
</dbReference>
<sequence length="232" mass="26714">MVVKVYGSAMAACPQRVMVCLIELGVDYELIHVDLDSLQQKKPDFLLLQPFGQVPVIEDGDFRLFESRAIIRYYAAKYEDKGKKLTGTTLEEKALVDQWLEVESNNYNDLVYNMVLQLLVFPKMGHTSDLIVVQKCANNLEKVFDIYEQRLSKSKYLAGDFFSLADLSHLPSLRFLMNEGGFAHLVTQRKCLHDWYLDISSRPSWNEVLDLMNMKKLEMLPGPPKEEVSLRN</sequence>
<evidence type="ECO:0000313" key="9">
    <source>
        <dbReference type="Proteomes" id="UP001371456"/>
    </source>
</evidence>
<dbReference type="InterPro" id="IPR010987">
    <property type="entry name" value="Glutathione-S-Trfase_C-like"/>
</dbReference>
<dbReference type="Gene3D" id="3.40.30.10">
    <property type="entry name" value="Glutaredoxin"/>
    <property type="match status" value="1"/>
</dbReference>
<dbReference type="Pfam" id="PF00043">
    <property type="entry name" value="GST_C"/>
    <property type="match status" value="1"/>
</dbReference>
<dbReference type="InterPro" id="IPR040079">
    <property type="entry name" value="Glutathione_S-Trfase"/>
</dbReference>
<evidence type="ECO:0000256" key="3">
    <source>
        <dbReference type="ARBA" id="ARBA00022679"/>
    </source>
</evidence>
<dbReference type="FunFam" id="3.40.30.10:FF:000016">
    <property type="entry name" value="Glutathione S-transferase F2"/>
    <property type="match status" value="1"/>
</dbReference>
<name>A0AAN8YMG6_SOLBU</name>
<organism evidence="8 9">
    <name type="scientific">Solanum bulbocastanum</name>
    <name type="common">Wild potato</name>
    <dbReference type="NCBI Taxonomy" id="147425"/>
    <lineage>
        <taxon>Eukaryota</taxon>
        <taxon>Viridiplantae</taxon>
        <taxon>Streptophyta</taxon>
        <taxon>Embryophyta</taxon>
        <taxon>Tracheophyta</taxon>
        <taxon>Spermatophyta</taxon>
        <taxon>Magnoliopsida</taxon>
        <taxon>eudicotyledons</taxon>
        <taxon>Gunneridae</taxon>
        <taxon>Pentapetalae</taxon>
        <taxon>asterids</taxon>
        <taxon>lamiids</taxon>
        <taxon>Solanales</taxon>
        <taxon>Solanaceae</taxon>
        <taxon>Solanoideae</taxon>
        <taxon>Solaneae</taxon>
        <taxon>Solanum</taxon>
    </lineage>
</organism>
<dbReference type="PANTHER" id="PTHR43900">
    <property type="entry name" value="GLUTATHIONE S-TRANSFERASE RHO"/>
    <property type="match status" value="1"/>
</dbReference>
<dbReference type="CDD" id="cd03187">
    <property type="entry name" value="GST_C_Phi"/>
    <property type="match status" value="1"/>
</dbReference>
<evidence type="ECO:0000256" key="4">
    <source>
        <dbReference type="ARBA" id="ARBA00047960"/>
    </source>
</evidence>
<evidence type="ECO:0000256" key="2">
    <source>
        <dbReference type="ARBA" id="ARBA00012452"/>
    </source>
</evidence>
<evidence type="ECO:0000259" key="6">
    <source>
        <dbReference type="PROSITE" id="PS50404"/>
    </source>
</evidence>
<keyword evidence="9" id="KW-1185">Reference proteome</keyword>
<evidence type="ECO:0000256" key="1">
    <source>
        <dbReference type="ARBA" id="ARBA00010128"/>
    </source>
</evidence>
<feature type="domain" description="GST N-terminal" evidence="6">
    <location>
        <begin position="1"/>
        <end position="82"/>
    </location>
</feature>
<dbReference type="GO" id="GO:0043295">
    <property type="term" value="F:glutathione binding"/>
    <property type="evidence" value="ECO:0007669"/>
    <property type="project" value="TreeGrafter"/>
</dbReference>
<evidence type="ECO:0000259" key="7">
    <source>
        <dbReference type="PROSITE" id="PS50405"/>
    </source>
</evidence>
<comment type="similarity">
    <text evidence="1">Belongs to the GST superfamily. Phi family.</text>
</comment>
<feature type="domain" description="GST C-terminal" evidence="7">
    <location>
        <begin position="89"/>
        <end position="225"/>
    </location>
</feature>
<dbReference type="InterPro" id="IPR036249">
    <property type="entry name" value="Thioredoxin-like_sf"/>
</dbReference>
<dbReference type="GO" id="GO:0009407">
    <property type="term" value="P:toxin catabolic process"/>
    <property type="evidence" value="ECO:0007669"/>
    <property type="project" value="UniProtKB-ARBA"/>
</dbReference>
<dbReference type="InterPro" id="IPR036282">
    <property type="entry name" value="Glutathione-S-Trfase_C_sf"/>
</dbReference>
<dbReference type="PROSITE" id="PS50404">
    <property type="entry name" value="GST_NTER"/>
    <property type="match status" value="1"/>
</dbReference>
<evidence type="ECO:0000256" key="5">
    <source>
        <dbReference type="ARBA" id="ARBA00081070"/>
    </source>
</evidence>
<reference evidence="8 9" key="1">
    <citation type="submission" date="2024-02" db="EMBL/GenBank/DDBJ databases">
        <title>de novo genome assembly of Solanum bulbocastanum strain 11H21.</title>
        <authorList>
            <person name="Hosaka A.J."/>
        </authorList>
    </citation>
    <scope>NUCLEOTIDE SEQUENCE [LARGE SCALE GENOMIC DNA]</scope>
    <source>
        <tissue evidence="8">Young leaves</tissue>
    </source>
</reference>
<dbReference type="PROSITE" id="PS50405">
    <property type="entry name" value="GST_CTER"/>
    <property type="match status" value="1"/>
</dbReference>
<comment type="catalytic activity">
    <reaction evidence="4">
        <text>RX + glutathione = an S-substituted glutathione + a halide anion + H(+)</text>
        <dbReference type="Rhea" id="RHEA:16437"/>
        <dbReference type="ChEBI" id="CHEBI:15378"/>
        <dbReference type="ChEBI" id="CHEBI:16042"/>
        <dbReference type="ChEBI" id="CHEBI:17792"/>
        <dbReference type="ChEBI" id="CHEBI:57925"/>
        <dbReference type="ChEBI" id="CHEBI:90779"/>
        <dbReference type="EC" id="2.5.1.18"/>
    </reaction>
</comment>
<dbReference type="GO" id="GO:0004364">
    <property type="term" value="F:glutathione transferase activity"/>
    <property type="evidence" value="ECO:0007669"/>
    <property type="project" value="UniProtKB-EC"/>
</dbReference>
<dbReference type="EC" id="2.5.1.18" evidence="2"/>
<gene>
    <name evidence="8" type="ORF">RDI58_005472</name>
</gene>
<dbReference type="InterPro" id="IPR004046">
    <property type="entry name" value="GST_C"/>
</dbReference>
<dbReference type="Proteomes" id="UP001371456">
    <property type="component" value="Unassembled WGS sequence"/>
</dbReference>
<dbReference type="GO" id="GO:0006749">
    <property type="term" value="P:glutathione metabolic process"/>
    <property type="evidence" value="ECO:0007669"/>
    <property type="project" value="TreeGrafter"/>
</dbReference>
<accession>A0AAN8YMG6</accession>
<dbReference type="Pfam" id="PF02798">
    <property type="entry name" value="GST_N"/>
    <property type="match status" value="1"/>
</dbReference>
<protein>
    <recommendedName>
        <fullName evidence="2">glutathione transferase</fullName>
        <ecNumber evidence="2">2.5.1.18</ecNumber>
    </recommendedName>
    <alternativeName>
        <fullName evidence="5">GST class-phi</fullName>
    </alternativeName>
</protein>
<dbReference type="Gene3D" id="1.20.1050.10">
    <property type="match status" value="1"/>
</dbReference>
<dbReference type="SFLD" id="SFLDS00019">
    <property type="entry name" value="Glutathione_Transferase_(cytos"/>
    <property type="match status" value="1"/>
</dbReference>
<dbReference type="CDD" id="cd03053">
    <property type="entry name" value="GST_N_Phi"/>
    <property type="match status" value="1"/>
</dbReference>
<dbReference type="SFLD" id="SFLDG00358">
    <property type="entry name" value="Main_(cytGST)"/>
    <property type="match status" value="1"/>
</dbReference>
<comment type="caution">
    <text evidence="8">The sequence shown here is derived from an EMBL/GenBank/DDBJ whole genome shotgun (WGS) entry which is preliminary data.</text>
</comment>
<dbReference type="InterPro" id="IPR004045">
    <property type="entry name" value="Glutathione_S-Trfase_N"/>
</dbReference>
<evidence type="ECO:0000313" key="8">
    <source>
        <dbReference type="EMBL" id="KAK6797770.1"/>
    </source>
</evidence>
<dbReference type="PANTHER" id="PTHR43900:SF54">
    <property type="entry name" value="GLUTATHIONE S-TRANSFERASE F12"/>
    <property type="match status" value="1"/>
</dbReference>